<proteinExistence type="predicted"/>
<dbReference type="EMBL" id="CAVMBE010000068">
    <property type="protein sequence ID" value="CAK4032691.1"/>
    <property type="molecule type" value="Genomic_DNA"/>
</dbReference>
<name>A0AAI9EC78_9PEZI</name>
<dbReference type="AlphaFoldDB" id="A0AAI9EC78"/>
<organism evidence="2 3">
    <name type="scientific">Lecanosticta acicola</name>
    <dbReference type="NCBI Taxonomy" id="111012"/>
    <lineage>
        <taxon>Eukaryota</taxon>
        <taxon>Fungi</taxon>
        <taxon>Dikarya</taxon>
        <taxon>Ascomycota</taxon>
        <taxon>Pezizomycotina</taxon>
        <taxon>Dothideomycetes</taxon>
        <taxon>Dothideomycetidae</taxon>
        <taxon>Mycosphaerellales</taxon>
        <taxon>Mycosphaerellaceae</taxon>
        <taxon>Lecanosticta</taxon>
    </lineage>
</organism>
<keyword evidence="3" id="KW-1185">Reference proteome</keyword>
<comment type="caution">
    <text evidence="2">The sequence shown here is derived from an EMBL/GenBank/DDBJ whole genome shotgun (WGS) entry which is preliminary data.</text>
</comment>
<accession>A0AAI9EC78</accession>
<evidence type="ECO:0000313" key="3">
    <source>
        <dbReference type="Proteomes" id="UP001296104"/>
    </source>
</evidence>
<reference evidence="2" key="1">
    <citation type="submission" date="2023-11" db="EMBL/GenBank/DDBJ databases">
        <authorList>
            <person name="Alioto T."/>
            <person name="Alioto T."/>
            <person name="Gomez Garrido J."/>
        </authorList>
    </citation>
    <scope>NUCLEOTIDE SEQUENCE</scope>
</reference>
<gene>
    <name evidence="2" type="ORF">LECACI_7A007849</name>
</gene>
<protein>
    <submittedName>
        <fullName evidence="2">Uncharacterized protein</fullName>
    </submittedName>
</protein>
<evidence type="ECO:0000256" key="1">
    <source>
        <dbReference type="SAM" id="MobiDB-lite"/>
    </source>
</evidence>
<evidence type="ECO:0000313" key="2">
    <source>
        <dbReference type="EMBL" id="CAK4032691.1"/>
    </source>
</evidence>
<feature type="region of interest" description="Disordered" evidence="1">
    <location>
        <begin position="225"/>
        <end position="244"/>
    </location>
</feature>
<sequence length="337" mass="37840">MLQHRRRRAASEALQALFEDPNEPQDEAPDAQDLVFENIPKGDPTRGIRWCTDKHINRRLITLRLAVDYQFCRGFLPNPALAPTIFTALEFPFEQGQEFNAVIVKKWTGMMEREVDPAKLGNGFVLDEIDRDGTKRLRITMDFKDHIMAAKFHPDDLKSEVPAVHVSDVEENGLAVNVCDNPHGLTYWVPKAVQALREAGCFQLGGPRPTNNLARNFVVPGVARASRPGIPRAPPRQQLPEGNYDEYDKRGREESAEAEIYTPGARSALRRGNRPRRLTPAAHEELSAQLQEALEYAKQALKTNVPLSHLLQSRGHDVNELLARVEDLGVGGISPRR</sequence>
<dbReference type="Proteomes" id="UP001296104">
    <property type="component" value="Unassembled WGS sequence"/>
</dbReference>